<sequence>MATSLTVPRILSYPPAMDYQLLRREGLTHLERLGSANWTDFNTHDPGITMLEVLCYGLTDLGYRAELPDADLFAAGAGQKSFFTAAESLPNAAVTATDFRKLLIDIEGVKNAWLKAGGREKVSVQLNLAARIEVPLSGRLGEYVAAFAPDVRALPALSFRQGADSPWATIVALEHAGAGLKIFKKDLETLDSAGIRASITGLVDELARFPESTTAGEIIAILNRIDEDAEEGEIRKLLDEAGCELDLNDAISGFFEDGLAPDAVPAGTQWKALVLYLIEAHFAAIEKWARKQFGPGFFPPASPGFLEQLRQLHQELSTYWAQPEGQRGELLSWDGFAAMSVVQNEFKKAFVLPFLFGILFKNSLLVAENEDDMVSLFVPRGVYRVYIQPEEGYQHQAEELRQKALGVLHASRALGEDFDPAIRIIENVGMGLEAVIEIVPGADLAEVYAALRYAVDDFLSPAVTMYSLQEMMDQYATYTFSDHVFETLSDTNLPAALLTALEPLRNQLLIGSVSLDAALAALLTSSELEEYGSMLHSAVAVAYEAGEVFQGPLLTHGFIEDAALENAGWRRTVYLSDLFQVMSAVPGVVRVQKLVMNRCGDEHPVRTPWCLHFDCDCQPAVDWEGDCSQIRFTKGGRAVTPGESLLWEVQDRLQQLRAKNAKIDRSGALDLPLPAGRRRDDLAEYTSVQEEFPRTYHVGREGIASGEPALRKAQVKQLKGFLLVFDQLMANYLSQLTQVSEALSIQKTGEPLQAYQALYDIPFVKTLFTALDPDASWDNFRSDPGNAYMRSLDKLVNGSAVNVQLRQNQLLDHLLARFGESFMEDVLSMFDIERPLEAGSEDGLKDWLADKQRMLENIPLLAGRRGCAFNYRAPREAGNTHFWDSENVEGFRRRVLAQLGVSNWRRGTISFMPRFTLDTRLEMAGKARRYRFGIKPEEGSAGFWLLSRALFSQLENAEKEADKFLSQATGTDHYGIVRDDEQRFVVGFWKNQFSDPAGTFIPQVENAWLLSERFDNEEDAGALLRKITETTGDQAGSDNFHVVEHILLRPLDKDYLVLLPDVLQTGFESADAYSFQVTIVVPSWAERFREPARYAYFQQLVRQELPAHIHPRFVSLGRAAMVRFEEDMYTWLSLLSDPSAERFELRKAANTMISLLNQYEYDSFN</sequence>
<keyword evidence="2" id="KW-1185">Reference proteome</keyword>
<reference evidence="1 2" key="1">
    <citation type="submission" date="2020-06" db="EMBL/GenBank/DDBJ databases">
        <title>Dyadobacter sandarakinus sp. nov., isolated from the soil of the Arctic Yellow River Station.</title>
        <authorList>
            <person name="Zhang Y."/>
            <person name="Peng F."/>
        </authorList>
    </citation>
    <scope>NUCLEOTIDE SEQUENCE [LARGE SCALE GENOMIC DNA]</scope>
    <source>
        <strain evidence="1 2">Q3-56</strain>
    </source>
</reference>
<dbReference type="Proteomes" id="UP000612680">
    <property type="component" value="Chromosome"/>
</dbReference>
<proteinExistence type="predicted"/>
<evidence type="ECO:0000313" key="1">
    <source>
        <dbReference type="EMBL" id="QRR00606.1"/>
    </source>
</evidence>
<dbReference type="RefSeq" id="WP_204661819.1">
    <property type="nucleotide sequence ID" value="NZ_CP056775.1"/>
</dbReference>
<protein>
    <submittedName>
        <fullName evidence="1">Uncharacterized protein</fullName>
    </submittedName>
</protein>
<name>A0ABX7I6K1_9BACT</name>
<organism evidence="1 2">
    <name type="scientific">Dyadobacter sandarakinus</name>
    <dbReference type="NCBI Taxonomy" id="2747268"/>
    <lineage>
        <taxon>Bacteria</taxon>
        <taxon>Pseudomonadati</taxon>
        <taxon>Bacteroidota</taxon>
        <taxon>Cytophagia</taxon>
        <taxon>Cytophagales</taxon>
        <taxon>Spirosomataceae</taxon>
        <taxon>Dyadobacter</taxon>
    </lineage>
</organism>
<accession>A0ABX7I6K1</accession>
<dbReference type="EMBL" id="CP056775">
    <property type="protein sequence ID" value="QRR00606.1"/>
    <property type="molecule type" value="Genomic_DNA"/>
</dbReference>
<evidence type="ECO:0000313" key="2">
    <source>
        <dbReference type="Proteomes" id="UP000612680"/>
    </source>
</evidence>
<gene>
    <name evidence="1" type="ORF">HWI92_06640</name>
</gene>